<name>M3A1U2_PSEFD</name>
<gene>
    <name evidence="1" type="ORF">MYCFIDRAFT_178500</name>
</gene>
<dbReference type="EMBL" id="KB446563">
    <property type="protein sequence ID" value="EME78351.1"/>
    <property type="molecule type" value="Genomic_DNA"/>
</dbReference>
<keyword evidence="2" id="KW-1185">Reference proteome</keyword>
<proteinExistence type="predicted"/>
<accession>M3A1U2</accession>
<reference evidence="1 2" key="1">
    <citation type="journal article" date="2012" name="PLoS Pathog.">
        <title>Diverse lifestyles and strategies of plant pathogenesis encoded in the genomes of eighteen Dothideomycetes fungi.</title>
        <authorList>
            <person name="Ohm R.A."/>
            <person name="Feau N."/>
            <person name="Henrissat B."/>
            <person name="Schoch C.L."/>
            <person name="Horwitz B.A."/>
            <person name="Barry K.W."/>
            <person name="Condon B.J."/>
            <person name="Copeland A.C."/>
            <person name="Dhillon B."/>
            <person name="Glaser F."/>
            <person name="Hesse C.N."/>
            <person name="Kosti I."/>
            <person name="LaButti K."/>
            <person name="Lindquist E.A."/>
            <person name="Lucas S."/>
            <person name="Salamov A.A."/>
            <person name="Bradshaw R.E."/>
            <person name="Ciuffetti L."/>
            <person name="Hamelin R.C."/>
            <person name="Kema G.H.J."/>
            <person name="Lawrence C."/>
            <person name="Scott J.A."/>
            <person name="Spatafora J.W."/>
            <person name="Turgeon B.G."/>
            <person name="de Wit P.J.G.M."/>
            <person name="Zhong S."/>
            <person name="Goodwin S.B."/>
            <person name="Grigoriev I.V."/>
        </authorList>
    </citation>
    <scope>NUCLEOTIDE SEQUENCE [LARGE SCALE GENOMIC DNA]</scope>
    <source>
        <strain evidence="1 2">CIRAD86</strain>
    </source>
</reference>
<dbReference type="AlphaFoldDB" id="M3A1U2"/>
<dbReference type="HOGENOM" id="CLU_960188_0_0_1"/>
<dbReference type="RefSeq" id="XP_007930745.1">
    <property type="nucleotide sequence ID" value="XM_007932554.1"/>
</dbReference>
<evidence type="ECO:0000313" key="1">
    <source>
        <dbReference type="EMBL" id="EME78351.1"/>
    </source>
</evidence>
<dbReference type="GeneID" id="19333953"/>
<sequence>MDNNILVAMRVRSCILGGVFCFEGWVEYNGWRWIWDVVEFCDAGGSGCRPLPCVLRTIYIFLADRPWLDAVLDAVSIRAPFSRGQTSHSSTIKDFFLKLPCSLVDAASLNCIETTVYNPYIVPKRDKACPRPGYFAEETPGFRREFVVIADKAVLKTPQSDPEASNYVKPTLAGYISTAGHNNSISADIQSGAVYSEMPLLLIIGLCSRSGSLQQRPVSAYKQHLRETPAYSYYMQATQPALFASLPPQYLLSSHPFIHSPRLRSIGSSAVGRELSIPNQAESSRLYTES</sequence>
<evidence type="ECO:0000313" key="2">
    <source>
        <dbReference type="Proteomes" id="UP000016932"/>
    </source>
</evidence>
<dbReference type="KEGG" id="pfj:MYCFIDRAFT_178500"/>
<dbReference type="Proteomes" id="UP000016932">
    <property type="component" value="Unassembled WGS sequence"/>
</dbReference>
<organism evidence="1 2">
    <name type="scientific">Pseudocercospora fijiensis (strain CIRAD86)</name>
    <name type="common">Black leaf streak disease fungus</name>
    <name type="synonym">Mycosphaerella fijiensis</name>
    <dbReference type="NCBI Taxonomy" id="383855"/>
    <lineage>
        <taxon>Eukaryota</taxon>
        <taxon>Fungi</taxon>
        <taxon>Dikarya</taxon>
        <taxon>Ascomycota</taxon>
        <taxon>Pezizomycotina</taxon>
        <taxon>Dothideomycetes</taxon>
        <taxon>Dothideomycetidae</taxon>
        <taxon>Mycosphaerellales</taxon>
        <taxon>Mycosphaerellaceae</taxon>
        <taxon>Pseudocercospora</taxon>
    </lineage>
</organism>
<protein>
    <submittedName>
        <fullName evidence="1">Uncharacterized protein</fullName>
    </submittedName>
</protein>
<dbReference type="VEuPathDB" id="FungiDB:MYCFIDRAFT_178500"/>